<evidence type="ECO:0000256" key="4">
    <source>
        <dbReference type="ARBA" id="ARBA00022618"/>
    </source>
</evidence>
<dbReference type="NCBIfam" id="NF008042">
    <property type="entry name" value="PRK10774.1"/>
    <property type="match status" value="1"/>
</dbReference>
<feature type="transmembrane region" description="Helical" evidence="16">
    <location>
        <begin position="210"/>
        <end position="226"/>
    </location>
</feature>
<evidence type="ECO:0000256" key="7">
    <source>
        <dbReference type="ARBA" id="ARBA00022692"/>
    </source>
</evidence>
<dbReference type="PANTHER" id="PTHR30474">
    <property type="entry name" value="CELL CYCLE PROTEIN"/>
    <property type="match status" value="1"/>
</dbReference>
<evidence type="ECO:0000256" key="15">
    <source>
        <dbReference type="ARBA" id="ARBA00049902"/>
    </source>
</evidence>
<feature type="transmembrane region" description="Helical" evidence="16">
    <location>
        <begin position="328"/>
        <end position="352"/>
    </location>
</feature>
<feature type="transmembrane region" description="Helical" evidence="16">
    <location>
        <begin position="364"/>
        <end position="385"/>
    </location>
</feature>
<comment type="similarity">
    <text evidence="14 16">Belongs to the SEDS family. FtsW subfamily.</text>
</comment>
<keyword evidence="13 16" id="KW-0961">Cell wall biogenesis/degradation</keyword>
<dbReference type="EMBL" id="CP029161">
    <property type="protein sequence ID" value="AWH90555.1"/>
    <property type="molecule type" value="Genomic_DNA"/>
</dbReference>
<comment type="catalytic activity">
    <reaction evidence="15 16">
        <text>[GlcNAc-(1-&gt;4)-Mur2Ac(oyl-L-Ala-gamma-D-Glu-L-Lys-D-Ala-D-Ala)](n)-di-trans,octa-cis-undecaprenyl diphosphate + beta-D-GlcNAc-(1-&gt;4)-Mur2Ac(oyl-L-Ala-gamma-D-Glu-L-Lys-D-Ala-D-Ala)-di-trans,octa-cis-undecaprenyl diphosphate = [GlcNAc-(1-&gt;4)-Mur2Ac(oyl-L-Ala-gamma-D-Glu-L-Lys-D-Ala-D-Ala)](n+1)-di-trans,octa-cis-undecaprenyl diphosphate + di-trans,octa-cis-undecaprenyl diphosphate + H(+)</text>
        <dbReference type="Rhea" id="RHEA:23708"/>
        <dbReference type="Rhea" id="RHEA-COMP:9602"/>
        <dbReference type="Rhea" id="RHEA-COMP:9603"/>
        <dbReference type="ChEBI" id="CHEBI:15378"/>
        <dbReference type="ChEBI" id="CHEBI:58405"/>
        <dbReference type="ChEBI" id="CHEBI:60033"/>
        <dbReference type="ChEBI" id="CHEBI:78435"/>
        <dbReference type="EC" id="2.4.99.28"/>
    </reaction>
</comment>
<keyword evidence="4 16" id="KW-0132">Cell division</keyword>
<comment type="pathway">
    <text evidence="2 16">Cell wall biogenesis; peptidoglycan biosynthesis.</text>
</comment>
<dbReference type="GO" id="GO:0043093">
    <property type="term" value="P:FtsZ-dependent cytokinesis"/>
    <property type="evidence" value="ECO:0007669"/>
    <property type="project" value="UniProtKB-UniRule"/>
</dbReference>
<evidence type="ECO:0000256" key="10">
    <source>
        <dbReference type="ARBA" id="ARBA00022989"/>
    </source>
</evidence>
<dbReference type="GO" id="GO:0005886">
    <property type="term" value="C:plasma membrane"/>
    <property type="evidence" value="ECO:0007669"/>
    <property type="project" value="UniProtKB-SubCell"/>
</dbReference>
<dbReference type="EC" id="2.4.99.28" evidence="16"/>
<name>A0A2U8DGF5_9GAMM</name>
<dbReference type="Pfam" id="PF01098">
    <property type="entry name" value="FTSW_RODA_SPOVE"/>
    <property type="match status" value="1"/>
</dbReference>
<keyword evidence="3 16" id="KW-1003">Cell membrane</keyword>
<dbReference type="InterPro" id="IPR013437">
    <property type="entry name" value="FtsW"/>
</dbReference>
<evidence type="ECO:0000256" key="11">
    <source>
        <dbReference type="ARBA" id="ARBA00023136"/>
    </source>
</evidence>
<dbReference type="Proteomes" id="UP000244884">
    <property type="component" value="Chromosome"/>
</dbReference>
<keyword evidence="5 16" id="KW-0328">Glycosyltransferase</keyword>
<dbReference type="HAMAP" id="MF_00913">
    <property type="entry name" value="PGT_FtsW_proteobact"/>
    <property type="match status" value="1"/>
</dbReference>
<gene>
    <name evidence="16" type="primary">ftsW</name>
    <name evidence="17" type="ORF">DD681_01940</name>
</gene>
<dbReference type="OrthoDB" id="9768187at2"/>
<dbReference type="GO" id="GO:0015648">
    <property type="term" value="F:lipid-linked peptidoglycan transporter activity"/>
    <property type="evidence" value="ECO:0007669"/>
    <property type="project" value="TreeGrafter"/>
</dbReference>
<dbReference type="InterPro" id="IPR001182">
    <property type="entry name" value="FtsW/RodA"/>
</dbReference>
<evidence type="ECO:0000256" key="8">
    <source>
        <dbReference type="ARBA" id="ARBA00022960"/>
    </source>
</evidence>
<evidence type="ECO:0000256" key="2">
    <source>
        <dbReference type="ARBA" id="ARBA00004752"/>
    </source>
</evidence>
<dbReference type="PANTHER" id="PTHR30474:SF2">
    <property type="entry name" value="PEPTIDOGLYCAN GLYCOSYLTRANSFERASE FTSW-RELATED"/>
    <property type="match status" value="1"/>
</dbReference>
<evidence type="ECO:0000256" key="13">
    <source>
        <dbReference type="ARBA" id="ARBA00023316"/>
    </source>
</evidence>
<evidence type="ECO:0000256" key="12">
    <source>
        <dbReference type="ARBA" id="ARBA00023306"/>
    </source>
</evidence>
<accession>A0A2U8DGF5</accession>
<dbReference type="NCBIfam" id="TIGR02614">
    <property type="entry name" value="ftsW"/>
    <property type="match status" value="1"/>
</dbReference>
<dbReference type="UniPathway" id="UPA00219"/>
<dbReference type="GO" id="GO:0008360">
    <property type="term" value="P:regulation of cell shape"/>
    <property type="evidence" value="ECO:0007669"/>
    <property type="project" value="UniProtKB-KW"/>
</dbReference>
<keyword evidence="6 16" id="KW-0808">Transferase</keyword>
<keyword evidence="8 16" id="KW-0133">Cell shape</keyword>
<evidence type="ECO:0000256" key="1">
    <source>
        <dbReference type="ARBA" id="ARBA00004651"/>
    </source>
</evidence>
<protein>
    <recommendedName>
        <fullName evidence="16">Probable peptidoglycan glycosyltransferase FtsW</fullName>
        <shortName evidence="16">PGT</shortName>
        <ecNumber evidence="16">2.4.99.28</ecNumber>
    </recommendedName>
    <alternativeName>
        <fullName evidence="16">Cell division protein FtsW</fullName>
    </alternativeName>
    <alternativeName>
        <fullName evidence="16">Cell wall polymerase</fullName>
    </alternativeName>
    <alternativeName>
        <fullName evidence="16">Peptidoglycan polymerase</fullName>
        <shortName evidence="16">PG polymerase</shortName>
    </alternativeName>
</protein>
<keyword evidence="9 16" id="KW-0573">Peptidoglycan synthesis</keyword>
<comment type="subcellular location">
    <subcellularLocation>
        <location evidence="16">Cell inner membrane</location>
        <topology evidence="16">Multi-pass membrane protein</topology>
    </subcellularLocation>
    <subcellularLocation>
        <location evidence="1">Cell membrane</location>
        <topology evidence="1">Multi-pass membrane protein</topology>
    </subcellularLocation>
    <text evidence="16">Localizes to the division septum.</text>
</comment>
<proteinExistence type="inferred from homology"/>
<keyword evidence="7 16" id="KW-0812">Transmembrane</keyword>
<evidence type="ECO:0000256" key="6">
    <source>
        <dbReference type="ARBA" id="ARBA00022679"/>
    </source>
</evidence>
<evidence type="ECO:0000256" key="5">
    <source>
        <dbReference type="ARBA" id="ARBA00022676"/>
    </source>
</evidence>
<sequence length="405" mass="46585">MSKKEVNFLQNYPRKKNNGFKKNKKKPHFILYDRVLVWLTLFLCITGLIMVSSASISIGQDLYHDAFYFLKRETFYFLLMFFLSFLFLRIPIKFWKKNSNIILIITIFLLIIVLLAGISVNGSSRWIKIGIFSIQPSEICKISSFIYLSSYLSRKINEVRKCFWGFFKPMSVISVQSIFLLAEPDFGTVIILFVTSLSILFLSGARIKQFLSFIIFIILIIIFLILDKPYRIKRILSFWNPWQDPFGNGYQLTQSLMALGRGHFFGQGLGNSIQKLNYLPEAHSDFIFSIIGEELGYIGCFAILLIIFSMSFRAMYIGQKALKKQKNFSGFLACSIGFWFSFQTLINIGAATGILPTKGLTLPLVSYGGSSLIINLIAICILLRIDFEMRIKKYQALPKEFFNEI</sequence>
<dbReference type="InterPro" id="IPR018365">
    <property type="entry name" value="Cell_cycle_FtsW-rel_CS"/>
</dbReference>
<evidence type="ECO:0000256" key="14">
    <source>
        <dbReference type="ARBA" id="ARBA00038053"/>
    </source>
</evidence>
<evidence type="ECO:0000256" key="16">
    <source>
        <dbReference type="HAMAP-Rule" id="MF_00913"/>
    </source>
</evidence>
<feature type="transmembrane region" description="Helical" evidence="16">
    <location>
        <begin position="186"/>
        <end position="203"/>
    </location>
</feature>
<dbReference type="GO" id="GO:0009252">
    <property type="term" value="P:peptidoglycan biosynthetic process"/>
    <property type="evidence" value="ECO:0007669"/>
    <property type="project" value="UniProtKB-UniRule"/>
</dbReference>
<feature type="transmembrane region" description="Helical" evidence="16">
    <location>
        <begin position="295"/>
        <end position="316"/>
    </location>
</feature>
<dbReference type="GO" id="GO:0008955">
    <property type="term" value="F:peptidoglycan glycosyltransferase activity"/>
    <property type="evidence" value="ECO:0007669"/>
    <property type="project" value="UniProtKB-UniRule"/>
</dbReference>
<feature type="transmembrane region" description="Helical" evidence="16">
    <location>
        <begin position="31"/>
        <end position="54"/>
    </location>
</feature>
<dbReference type="GO" id="GO:0071555">
    <property type="term" value="P:cell wall organization"/>
    <property type="evidence" value="ECO:0007669"/>
    <property type="project" value="UniProtKB-KW"/>
</dbReference>
<keyword evidence="16" id="KW-0997">Cell inner membrane</keyword>
<dbReference type="RefSeq" id="WP_158341330.1">
    <property type="nucleotide sequence ID" value="NZ_CP029161.1"/>
</dbReference>
<feature type="transmembrane region" description="Helical" evidence="16">
    <location>
        <begin position="101"/>
        <end position="120"/>
    </location>
</feature>
<feature type="transmembrane region" description="Helical" evidence="16">
    <location>
        <begin position="74"/>
        <end position="92"/>
    </location>
</feature>
<keyword evidence="12 16" id="KW-0131">Cell cycle</keyword>
<comment type="function">
    <text evidence="16">Peptidoglycan polymerase that is essential for cell division.</text>
</comment>
<evidence type="ECO:0000313" key="17">
    <source>
        <dbReference type="EMBL" id="AWH90555.1"/>
    </source>
</evidence>
<evidence type="ECO:0000256" key="9">
    <source>
        <dbReference type="ARBA" id="ARBA00022984"/>
    </source>
</evidence>
<dbReference type="AlphaFoldDB" id="A0A2U8DGF5"/>
<reference evidence="17 18" key="1">
    <citation type="submission" date="2018-04" db="EMBL/GenBank/DDBJ databases">
        <title>Genome sequence of Buchnera aphidicola from Melaphis sacchari.</title>
        <authorList>
            <person name="Geib S.M."/>
            <person name="Palmer N.A."/>
            <person name="Sattler S.E."/>
            <person name="Sarath G."/>
        </authorList>
    </citation>
    <scope>NUCLEOTIDE SEQUENCE [LARGE SCALE GENOMIC DNA]</scope>
    <source>
        <strain evidence="17 18">LSU</strain>
    </source>
</reference>
<dbReference type="PROSITE" id="PS00428">
    <property type="entry name" value="FTSW_RODA_SPOVE"/>
    <property type="match status" value="1"/>
</dbReference>
<keyword evidence="10 16" id="KW-1133">Transmembrane helix</keyword>
<evidence type="ECO:0000256" key="3">
    <source>
        <dbReference type="ARBA" id="ARBA00022475"/>
    </source>
</evidence>
<dbReference type="GO" id="GO:0032153">
    <property type="term" value="C:cell division site"/>
    <property type="evidence" value="ECO:0007669"/>
    <property type="project" value="UniProtKB-UniRule"/>
</dbReference>
<keyword evidence="11 16" id="KW-0472">Membrane</keyword>
<evidence type="ECO:0000313" key="18">
    <source>
        <dbReference type="Proteomes" id="UP000244884"/>
    </source>
</evidence>
<organism evidence="17 18">
    <name type="scientific">Buchnera aphidicola</name>
    <name type="common">Melanaphis sacchari</name>
    <dbReference type="NCBI Taxonomy" id="2173854"/>
    <lineage>
        <taxon>Bacteria</taxon>
        <taxon>Pseudomonadati</taxon>
        <taxon>Pseudomonadota</taxon>
        <taxon>Gammaproteobacteria</taxon>
        <taxon>Enterobacterales</taxon>
        <taxon>Erwiniaceae</taxon>
        <taxon>Buchnera</taxon>
    </lineage>
</organism>